<proteinExistence type="predicted"/>
<name>A0ABP2F1R2_AJEDR</name>
<dbReference type="PANTHER" id="PTHR33321">
    <property type="match status" value="1"/>
</dbReference>
<feature type="compositionally biased region" description="Polar residues" evidence="1">
    <location>
        <begin position="1"/>
        <end position="17"/>
    </location>
</feature>
<protein>
    <submittedName>
        <fullName evidence="2">PBSP domain-containing protein</fullName>
    </submittedName>
</protein>
<feature type="region of interest" description="Disordered" evidence="1">
    <location>
        <begin position="298"/>
        <end position="338"/>
    </location>
</feature>
<feature type="region of interest" description="Disordered" evidence="1">
    <location>
        <begin position="186"/>
        <end position="226"/>
    </location>
</feature>
<feature type="compositionally biased region" description="Acidic residues" evidence="1">
    <location>
        <begin position="302"/>
        <end position="330"/>
    </location>
</feature>
<dbReference type="EMBL" id="EQ999976">
    <property type="protein sequence ID" value="EEQ88780.2"/>
    <property type="molecule type" value="Genomic_DNA"/>
</dbReference>
<accession>A0ABP2F1R2</accession>
<evidence type="ECO:0000256" key="1">
    <source>
        <dbReference type="SAM" id="MobiDB-lite"/>
    </source>
</evidence>
<dbReference type="Pfam" id="PF04450">
    <property type="entry name" value="BSP"/>
    <property type="match status" value="1"/>
</dbReference>
<gene>
    <name evidence="2" type="ORF">BDCG_03900</name>
</gene>
<dbReference type="InterPro" id="IPR007541">
    <property type="entry name" value="Uncharacterised_BSP"/>
</dbReference>
<feature type="region of interest" description="Disordered" evidence="1">
    <location>
        <begin position="96"/>
        <end position="120"/>
    </location>
</feature>
<feature type="compositionally biased region" description="Polar residues" evidence="1">
    <location>
        <begin position="96"/>
        <end position="109"/>
    </location>
</feature>
<evidence type="ECO:0000313" key="2">
    <source>
        <dbReference type="EMBL" id="EEQ88780.2"/>
    </source>
</evidence>
<dbReference type="Proteomes" id="UP000002039">
    <property type="component" value="Unassembled WGS sequence"/>
</dbReference>
<dbReference type="GeneID" id="69026141"/>
<sequence length="474" mass="52362">MSTSSCSSVQLTPNSSPIPYDSTNKTKKADNNDIDDAKPRHQARHSPSQPTPKLRLHLQDLTHPATKSFINLISDPNAAINTALANIVMYLYTSPPERNQSRNTSSSHAPRTHPHFNPSIPATRSVTFIIRDMPGVAYTTGTELDSDHKEIHFSLSYISTVSNTFADAARELLGVITHELVHCYQHTRPQSHPGEEERKKKRKKKKSKKMKQKMDKSGPVIPNPPSGLIEGIADFVRLKAGLVPPHWKRPMSKAERGGRWDQGYQITAFFLEWIEDVKVGEGAVGMLNDRLLRVGYVGESDGNGDGEDDGDNGDDGDDGDDEDGGDDGEGDQERAGVMTDDKDLAKCGFWSGLFGAGVMELWEQYGEYLDALKAKDADATTQRTESTSSWQGLKLHQIPRNKQSIQLKVSEECGRAFDVTMNSIIKRTVDYIGFSVGLGKTAAFNFAYVQLSHGISHKQTVFTSRQFSQAAVQL</sequence>
<organism evidence="2 3">
    <name type="scientific">Ajellomyces dermatitidis (strain ER-3 / ATCC MYA-2586)</name>
    <name type="common">Blastomyces dermatitidis</name>
    <dbReference type="NCBI Taxonomy" id="559297"/>
    <lineage>
        <taxon>Eukaryota</taxon>
        <taxon>Fungi</taxon>
        <taxon>Dikarya</taxon>
        <taxon>Ascomycota</taxon>
        <taxon>Pezizomycotina</taxon>
        <taxon>Eurotiomycetes</taxon>
        <taxon>Eurotiomycetidae</taxon>
        <taxon>Onygenales</taxon>
        <taxon>Ajellomycetaceae</taxon>
        <taxon>Blastomyces</taxon>
    </lineage>
</organism>
<feature type="compositionally biased region" description="Basic residues" evidence="1">
    <location>
        <begin position="199"/>
        <end position="211"/>
    </location>
</feature>
<keyword evidence="3" id="KW-1185">Reference proteome</keyword>
<reference evidence="3" key="1">
    <citation type="journal article" date="2015" name="PLoS Genet.">
        <title>The dynamic genome and transcriptome of the human fungal pathogen Blastomyces and close relative Emmonsia.</title>
        <authorList>
            <person name="Munoz J.F."/>
            <person name="Gauthier G.M."/>
            <person name="Desjardins C.A."/>
            <person name="Gallo J.E."/>
            <person name="Holder J."/>
            <person name="Sullivan T.D."/>
            <person name="Marty A.J."/>
            <person name="Carmen J.C."/>
            <person name="Chen Z."/>
            <person name="Ding L."/>
            <person name="Gujja S."/>
            <person name="Magrini V."/>
            <person name="Misas E."/>
            <person name="Mitreva M."/>
            <person name="Priest M."/>
            <person name="Saif S."/>
            <person name="Whiston E.A."/>
            <person name="Young S."/>
            <person name="Zeng Q."/>
            <person name="Goldman W.E."/>
            <person name="Mardis E.R."/>
            <person name="Taylor J.W."/>
            <person name="McEwen J.G."/>
            <person name="Clay O.K."/>
            <person name="Klein B.S."/>
            <person name="Cuomo C.A."/>
        </authorList>
    </citation>
    <scope>NUCLEOTIDE SEQUENCE [LARGE SCALE GENOMIC DNA]</scope>
    <source>
        <strain evidence="3">ER-3 / ATCC MYA-2586</strain>
    </source>
</reference>
<dbReference type="PANTHER" id="PTHR33321:SF12">
    <property type="entry name" value="PLANT BASIC SECRETORY PROTEIN (BSP) FAMILY PROTEIN"/>
    <property type="match status" value="1"/>
</dbReference>
<feature type="region of interest" description="Disordered" evidence="1">
    <location>
        <begin position="1"/>
        <end position="53"/>
    </location>
</feature>
<dbReference type="RefSeq" id="XP_045275838.1">
    <property type="nucleotide sequence ID" value="XM_045419569.1"/>
</dbReference>
<feature type="compositionally biased region" description="Basic and acidic residues" evidence="1">
    <location>
        <begin position="27"/>
        <end position="39"/>
    </location>
</feature>
<evidence type="ECO:0000313" key="3">
    <source>
        <dbReference type="Proteomes" id="UP000002039"/>
    </source>
</evidence>